<reference evidence="6" key="1">
    <citation type="journal article" date="2019" name="Int. J. Syst. Evol. Microbiol.">
        <title>The Global Catalogue of Microorganisms (GCM) 10K type strain sequencing project: providing services to taxonomists for standard genome sequencing and annotation.</title>
        <authorList>
            <consortium name="The Broad Institute Genomics Platform"/>
            <consortium name="The Broad Institute Genome Sequencing Center for Infectious Disease"/>
            <person name="Wu L."/>
            <person name="Ma J."/>
        </authorList>
    </citation>
    <scope>NUCLEOTIDE SEQUENCE [LARGE SCALE GENOMIC DNA]</scope>
    <source>
        <strain evidence="6">JCM 17927</strain>
    </source>
</reference>
<dbReference type="Gene3D" id="1.10.443.10">
    <property type="entry name" value="Intergrase catalytic core"/>
    <property type="match status" value="1"/>
</dbReference>
<dbReference type="Pfam" id="PF13102">
    <property type="entry name" value="Phage_int_SAM_5"/>
    <property type="match status" value="1"/>
</dbReference>
<dbReference type="PANTHER" id="PTHR30349">
    <property type="entry name" value="PHAGE INTEGRASE-RELATED"/>
    <property type="match status" value="1"/>
</dbReference>
<comment type="similarity">
    <text evidence="1">Belongs to the 'phage' integrase family.</text>
</comment>
<dbReference type="PANTHER" id="PTHR30349:SF41">
    <property type="entry name" value="INTEGRASE_RECOMBINASE PROTEIN MJ0367-RELATED"/>
    <property type="match status" value="1"/>
</dbReference>
<name>A0ABP8NDP6_9BACT</name>
<evidence type="ECO:0000256" key="3">
    <source>
        <dbReference type="ARBA" id="ARBA00023172"/>
    </source>
</evidence>
<dbReference type="InterPro" id="IPR013762">
    <property type="entry name" value="Integrase-like_cat_sf"/>
</dbReference>
<evidence type="ECO:0000256" key="2">
    <source>
        <dbReference type="ARBA" id="ARBA00023125"/>
    </source>
</evidence>
<dbReference type="InterPro" id="IPR025269">
    <property type="entry name" value="SAM-like_dom"/>
</dbReference>
<dbReference type="InterPro" id="IPR010998">
    <property type="entry name" value="Integrase_recombinase_N"/>
</dbReference>
<comment type="caution">
    <text evidence="5">The sequence shown here is derived from an EMBL/GenBank/DDBJ whole genome shotgun (WGS) entry which is preliminary data.</text>
</comment>
<dbReference type="PROSITE" id="PS51898">
    <property type="entry name" value="TYR_RECOMBINASE"/>
    <property type="match status" value="1"/>
</dbReference>
<dbReference type="RefSeq" id="WP_345246916.1">
    <property type="nucleotide sequence ID" value="NZ_BAABHD010000076.1"/>
</dbReference>
<dbReference type="InterPro" id="IPR050090">
    <property type="entry name" value="Tyrosine_recombinase_XerCD"/>
</dbReference>
<proteinExistence type="inferred from homology"/>
<dbReference type="Proteomes" id="UP001501175">
    <property type="component" value="Unassembled WGS sequence"/>
</dbReference>
<dbReference type="Pfam" id="PF00589">
    <property type="entry name" value="Phage_integrase"/>
    <property type="match status" value="1"/>
</dbReference>
<evidence type="ECO:0000313" key="5">
    <source>
        <dbReference type="EMBL" id="GAA4464098.1"/>
    </source>
</evidence>
<dbReference type="InterPro" id="IPR035386">
    <property type="entry name" value="Arm-DNA-bind_5"/>
</dbReference>
<organism evidence="5 6">
    <name type="scientific">Nibrella saemangeumensis</name>
    <dbReference type="NCBI Taxonomy" id="1084526"/>
    <lineage>
        <taxon>Bacteria</taxon>
        <taxon>Pseudomonadati</taxon>
        <taxon>Bacteroidota</taxon>
        <taxon>Cytophagia</taxon>
        <taxon>Cytophagales</taxon>
        <taxon>Spirosomataceae</taxon>
        <taxon>Nibrella</taxon>
    </lineage>
</organism>
<dbReference type="EMBL" id="BAABHD010000076">
    <property type="protein sequence ID" value="GAA4464098.1"/>
    <property type="molecule type" value="Genomic_DNA"/>
</dbReference>
<keyword evidence="2" id="KW-0238">DNA-binding</keyword>
<dbReference type="InterPro" id="IPR002104">
    <property type="entry name" value="Integrase_catalytic"/>
</dbReference>
<keyword evidence="6" id="KW-1185">Reference proteome</keyword>
<keyword evidence="3" id="KW-0233">DNA recombination</keyword>
<dbReference type="InterPro" id="IPR011010">
    <property type="entry name" value="DNA_brk_join_enz"/>
</dbReference>
<protein>
    <recommendedName>
        <fullName evidence="4">Tyr recombinase domain-containing protein</fullName>
    </recommendedName>
</protein>
<evidence type="ECO:0000256" key="1">
    <source>
        <dbReference type="ARBA" id="ARBA00008857"/>
    </source>
</evidence>
<evidence type="ECO:0000259" key="4">
    <source>
        <dbReference type="PROSITE" id="PS51898"/>
    </source>
</evidence>
<dbReference type="SUPFAM" id="SSF56349">
    <property type="entry name" value="DNA breaking-rejoining enzymes"/>
    <property type="match status" value="1"/>
</dbReference>
<accession>A0ABP8NDP6</accession>
<evidence type="ECO:0000313" key="6">
    <source>
        <dbReference type="Proteomes" id="UP001501175"/>
    </source>
</evidence>
<dbReference type="Gene3D" id="1.10.150.130">
    <property type="match status" value="1"/>
</dbReference>
<dbReference type="Pfam" id="PF17293">
    <property type="entry name" value="Arm-DNA-bind_5"/>
    <property type="match status" value="1"/>
</dbReference>
<gene>
    <name evidence="5" type="ORF">GCM10023189_42860</name>
</gene>
<sequence>MGNVTLKVVLHPRANEDGRHLVMLRITANRQTKRIGTSVYVTPKQFNPDGKSESQSWVRKSHPDYVALNGMIKALWDRTLQVIADLQRKPPFTVDDVVRRITNLSDMYLSAYIDEQIDLYRQRGQTANMNAQISMMRALRAFLNIDEKQPISLHQLSPAVLERFETYLLNRSTGRKTSTEASKRNTATDYLRRLKQHINGYIILNKLPSEDNPMRGKSLVTAPVNPVWLTTAEMEIWETKQLPTETAPQRRLDDARKFFVISYYLHGIRGGDLLTARAYQVQSVWQMTPERKLELQYRFAYVSDKKNKNKTVLIEPAILPWLLEYAEGKEPDDFLFPFLKPNYRYLPEPKLTEKVKSQISYLGILFKRIAEQLGTTAPKGIHDARHSFADHLYEETGDLRLVQLSLTHELISTTQRYVSRFKQSVVDRANQVYQKRGATMVQHSAKNDEKDGFVEHEDVANC</sequence>
<feature type="domain" description="Tyr recombinase" evidence="4">
    <location>
        <begin position="224"/>
        <end position="430"/>
    </location>
</feature>